<dbReference type="Proteomes" id="UP000029665">
    <property type="component" value="Unassembled WGS sequence"/>
</dbReference>
<feature type="region of interest" description="Disordered" evidence="1">
    <location>
        <begin position="134"/>
        <end position="155"/>
    </location>
</feature>
<dbReference type="AlphaFoldDB" id="A0A060SPG8"/>
<dbReference type="OrthoDB" id="66095at2759"/>
<protein>
    <submittedName>
        <fullName evidence="2">Uncharacterized protein</fullName>
    </submittedName>
</protein>
<evidence type="ECO:0000313" key="3">
    <source>
        <dbReference type="Proteomes" id="UP000029665"/>
    </source>
</evidence>
<organism evidence="2 3">
    <name type="scientific">Pycnoporus cinnabarinus</name>
    <name type="common">Cinnabar-red polypore</name>
    <name type="synonym">Trametes cinnabarina</name>
    <dbReference type="NCBI Taxonomy" id="5643"/>
    <lineage>
        <taxon>Eukaryota</taxon>
        <taxon>Fungi</taxon>
        <taxon>Dikarya</taxon>
        <taxon>Basidiomycota</taxon>
        <taxon>Agaricomycotina</taxon>
        <taxon>Agaricomycetes</taxon>
        <taxon>Polyporales</taxon>
        <taxon>Polyporaceae</taxon>
        <taxon>Trametes</taxon>
    </lineage>
</organism>
<feature type="compositionally biased region" description="Low complexity" evidence="1">
    <location>
        <begin position="191"/>
        <end position="211"/>
    </location>
</feature>
<reference evidence="2" key="1">
    <citation type="submission" date="2014-01" db="EMBL/GenBank/DDBJ databases">
        <title>The genome of the white-rot fungus Pycnoporus cinnabarinus: a basidiomycete model with a versatile arsenal for lignocellulosic biomass breakdown.</title>
        <authorList>
            <person name="Levasseur A."/>
            <person name="Lomascolo A."/>
            <person name="Ruiz-Duenas F.J."/>
            <person name="Uzan E."/>
            <person name="Piumi F."/>
            <person name="Kues U."/>
            <person name="Ram A.F.J."/>
            <person name="Murat C."/>
            <person name="Haon M."/>
            <person name="Benoit I."/>
            <person name="Arfi Y."/>
            <person name="Chevret D."/>
            <person name="Drula E."/>
            <person name="Kwon M.J."/>
            <person name="Gouret P."/>
            <person name="Lesage-Meessen L."/>
            <person name="Lombard V."/>
            <person name="Mariette J."/>
            <person name="Noirot C."/>
            <person name="Park J."/>
            <person name="Patyshakuliyeva A."/>
            <person name="Wieneger R.A.B."/>
            <person name="Wosten H.A.B."/>
            <person name="Martin F."/>
            <person name="Coutinho P.M."/>
            <person name="de Vries R."/>
            <person name="Martinez A.T."/>
            <person name="Klopp C."/>
            <person name="Pontarotti P."/>
            <person name="Henrissat B."/>
            <person name="Record E."/>
        </authorList>
    </citation>
    <scope>NUCLEOTIDE SEQUENCE [LARGE SCALE GENOMIC DNA]</scope>
    <source>
        <strain evidence="2">BRFM137</strain>
    </source>
</reference>
<evidence type="ECO:0000256" key="1">
    <source>
        <dbReference type="SAM" id="MobiDB-lite"/>
    </source>
</evidence>
<dbReference type="OMA" id="KEHTIVW"/>
<dbReference type="STRING" id="5643.A0A060SPG8"/>
<accession>A0A060SPG8</accession>
<name>A0A060SPG8_PYCCI</name>
<proteinExistence type="predicted"/>
<evidence type="ECO:0000313" key="2">
    <source>
        <dbReference type="EMBL" id="CDO76437.1"/>
    </source>
</evidence>
<gene>
    <name evidence="2" type="ORF">BN946_scf184781.g14</name>
</gene>
<keyword evidence="3" id="KW-1185">Reference proteome</keyword>
<sequence>MQRVNYPEPEHSTDATITPADLRAVRALLAQRGLPAELVLQIIDGAEYYPVVRASLRGPSTLNAQQGCAKSGGSCAARCRLLSPPLPGPEPGETWRVRKVVWEIESRDQGWGGESPGTFRGAYSWYEACIVRPQQEGDDDSPPTSDGTTDPADERSAALAQWMSTRKKYCSSADALPDLEAVGYTLVPNNSAAASGSSPPPTSGSSSVTASRSAKADVNGYGSGAGFLEALRPGDRVALWMRAQYPGWANTVAGASVEIVYDVC</sequence>
<dbReference type="EMBL" id="CCBP010000374">
    <property type="protein sequence ID" value="CDO76437.1"/>
    <property type="molecule type" value="Genomic_DNA"/>
</dbReference>
<dbReference type="HOGENOM" id="CLU_041809_1_0_1"/>
<comment type="caution">
    <text evidence="2">The sequence shown here is derived from an EMBL/GenBank/DDBJ whole genome shotgun (WGS) entry which is preliminary data.</text>
</comment>
<feature type="region of interest" description="Disordered" evidence="1">
    <location>
        <begin position="191"/>
        <end position="214"/>
    </location>
</feature>